<reference evidence="2" key="1">
    <citation type="submission" date="2016-10" db="EMBL/GenBank/DDBJ databases">
        <authorList>
            <person name="Varghese N."/>
            <person name="Submissions S."/>
        </authorList>
    </citation>
    <scope>NUCLEOTIDE SEQUENCE [LARGE SCALE GENOMIC DNA]</scope>
    <source>
        <strain evidence="2">VPI 5359</strain>
    </source>
</reference>
<dbReference type="EMBL" id="FNOU01000024">
    <property type="protein sequence ID" value="SDY30302.1"/>
    <property type="molecule type" value="Genomic_DNA"/>
</dbReference>
<dbReference type="STRING" id="1528.SAMN04488579_12453"/>
<evidence type="ECO:0008006" key="3">
    <source>
        <dbReference type="Google" id="ProtNLM"/>
    </source>
</evidence>
<proteinExistence type="predicted"/>
<evidence type="ECO:0000313" key="2">
    <source>
        <dbReference type="Proteomes" id="UP000199652"/>
    </source>
</evidence>
<sequence length="89" mass="9992">MEYTLDDYKMARDAFAGRVKMSKKDGDISDGFRRRDDRIALEAISTMIDTYASLESLLTVGINYQSCPVCGSKAISGRHKFCWNCGRAL</sequence>
<name>A0A1H3IRI1_EUBBA</name>
<evidence type="ECO:0000313" key="1">
    <source>
        <dbReference type="EMBL" id="SDY30302.1"/>
    </source>
</evidence>
<dbReference type="OrthoDB" id="1432723at1239"/>
<gene>
    <name evidence="1" type="ORF">SAMN04488579_12453</name>
</gene>
<dbReference type="Proteomes" id="UP000199652">
    <property type="component" value="Unassembled WGS sequence"/>
</dbReference>
<dbReference type="RefSeq" id="WP_090246755.1">
    <property type="nucleotide sequence ID" value="NZ_FNOU01000024.1"/>
</dbReference>
<keyword evidence="2" id="KW-1185">Reference proteome</keyword>
<accession>A0A1H3IRI1</accession>
<protein>
    <recommendedName>
        <fullName evidence="3">Zinc-ribbon domain-containing protein</fullName>
    </recommendedName>
</protein>
<dbReference type="AlphaFoldDB" id="A0A1H3IRI1"/>
<organism evidence="1 2">
    <name type="scientific">Eubacterium barkeri</name>
    <name type="common">Clostridium barkeri</name>
    <dbReference type="NCBI Taxonomy" id="1528"/>
    <lineage>
        <taxon>Bacteria</taxon>
        <taxon>Bacillati</taxon>
        <taxon>Bacillota</taxon>
        <taxon>Clostridia</taxon>
        <taxon>Eubacteriales</taxon>
        <taxon>Eubacteriaceae</taxon>
        <taxon>Eubacterium</taxon>
    </lineage>
</organism>